<accession>A0AA40DQ14</accession>
<dbReference type="Proteomes" id="UP001172101">
    <property type="component" value="Unassembled WGS sequence"/>
</dbReference>
<dbReference type="PANTHER" id="PTHR24148:SF64">
    <property type="entry name" value="HETEROKARYON INCOMPATIBILITY DOMAIN-CONTAINING PROTEIN"/>
    <property type="match status" value="1"/>
</dbReference>
<dbReference type="Pfam" id="PF06985">
    <property type="entry name" value="HET"/>
    <property type="match status" value="1"/>
</dbReference>
<reference evidence="2" key="1">
    <citation type="submission" date="2023-06" db="EMBL/GenBank/DDBJ databases">
        <title>Genome-scale phylogeny and comparative genomics of the fungal order Sordariales.</title>
        <authorList>
            <consortium name="Lawrence Berkeley National Laboratory"/>
            <person name="Hensen N."/>
            <person name="Bonometti L."/>
            <person name="Westerberg I."/>
            <person name="Brannstrom I.O."/>
            <person name="Guillou S."/>
            <person name="Cros-Aarteil S."/>
            <person name="Calhoun S."/>
            <person name="Haridas S."/>
            <person name="Kuo A."/>
            <person name="Mondo S."/>
            <person name="Pangilinan J."/>
            <person name="Riley R."/>
            <person name="LaButti K."/>
            <person name="Andreopoulos B."/>
            <person name="Lipzen A."/>
            <person name="Chen C."/>
            <person name="Yanf M."/>
            <person name="Daum C."/>
            <person name="Ng V."/>
            <person name="Clum A."/>
            <person name="Steindorff A."/>
            <person name="Ohm R."/>
            <person name="Martin F."/>
            <person name="Silar P."/>
            <person name="Natvig D."/>
            <person name="Lalanne C."/>
            <person name="Gautier V."/>
            <person name="Ament-velasquez S.L."/>
            <person name="Kruys A."/>
            <person name="Hutchinson M.I."/>
            <person name="Powell A.J."/>
            <person name="Barry K."/>
            <person name="Miller A.N."/>
            <person name="Grigoriev I.V."/>
            <person name="Debuchy R."/>
            <person name="Gladieux P."/>
            <person name="Thoren M.H."/>
            <person name="Johannesson H."/>
        </authorList>
    </citation>
    <scope>NUCLEOTIDE SEQUENCE</scope>
    <source>
        <strain evidence="2">SMH2392-1A</strain>
    </source>
</reference>
<dbReference type="InterPro" id="IPR052895">
    <property type="entry name" value="HetReg/Transcr_Mod"/>
</dbReference>
<dbReference type="InterPro" id="IPR010730">
    <property type="entry name" value="HET"/>
</dbReference>
<comment type="caution">
    <text evidence="2">The sequence shown here is derived from an EMBL/GenBank/DDBJ whole genome shotgun (WGS) entry which is preliminary data.</text>
</comment>
<evidence type="ECO:0000313" key="2">
    <source>
        <dbReference type="EMBL" id="KAK0709221.1"/>
    </source>
</evidence>
<dbReference type="EMBL" id="JAUIRO010000006">
    <property type="protein sequence ID" value="KAK0709221.1"/>
    <property type="molecule type" value="Genomic_DNA"/>
</dbReference>
<dbReference type="RefSeq" id="XP_060292525.1">
    <property type="nucleotide sequence ID" value="XM_060438504.1"/>
</dbReference>
<name>A0AA40DQ14_9PEZI</name>
<evidence type="ECO:0000259" key="1">
    <source>
        <dbReference type="Pfam" id="PF06985"/>
    </source>
</evidence>
<sequence length="137" mass="15409">MDDPYEFRPLPDASCHMRLLTLLGADEASAPVECKMRVVGLGSQQPGEQVPYEALSYTWGADVHDEPVRVDGRPLRVTRNLHHALARLRRHSSQPPRVLWVDAICINQGDDDEKNLQVCEMRHIYGRAAAVVAWLGE</sequence>
<protein>
    <submittedName>
        <fullName evidence="2">Heterokaryon incompatibility protein-domain-containing protein</fullName>
    </submittedName>
</protein>
<dbReference type="PANTHER" id="PTHR24148">
    <property type="entry name" value="ANKYRIN REPEAT DOMAIN-CONTAINING PROTEIN 39 HOMOLOG-RELATED"/>
    <property type="match status" value="1"/>
</dbReference>
<feature type="non-terminal residue" evidence="2">
    <location>
        <position position="137"/>
    </location>
</feature>
<dbReference type="GeneID" id="85321774"/>
<dbReference type="AlphaFoldDB" id="A0AA40DQ14"/>
<evidence type="ECO:0000313" key="3">
    <source>
        <dbReference type="Proteomes" id="UP001172101"/>
    </source>
</evidence>
<keyword evidence="3" id="KW-1185">Reference proteome</keyword>
<feature type="domain" description="Heterokaryon incompatibility" evidence="1">
    <location>
        <begin position="52"/>
        <end position="137"/>
    </location>
</feature>
<organism evidence="2 3">
    <name type="scientific">Lasiosphaeria miniovina</name>
    <dbReference type="NCBI Taxonomy" id="1954250"/>
    <lineage>
        <taxon>Eukaryota</taxon>
        <taxon>Fungi</taxon>
        <taxon>Dikarya</taxon>
        <taxon>Ascomycota</taxon>
        <taxon>Pezizomycotina</taxon>
        <taxon>Sordariomycetes</taxon>
        <taxon>Sordariomycetidae</taxon>
        <taxon>Sordariales</taxon>
        <taxon>Lasiosphaeriaceae</taxon>
        <taxon>Lasiosphaeria</taxon>
    </lineage>
</organism>
<proteinExistence type="predicted"/>
<gene>
    <name evidence="2" type="ORF">B0T26DRAFT_653955</name>
</gene>